<dbReference type="Gene3D" id="1.10.10.10">
    <property type="entry name" value="Winged helix-like DNA-binding domain superfamily/Winged helix DNA-binding domain"/>
    <property type="match status" value="1"/>
</dbReference>
<dbReference type="AlphaFoldDB" id="A0A939T1X0"/>
<keyword evidence="4" id="KW-1185">Reference proteome</keyword>
<dbReference type="Pfam" id="PF00480">
    <property type="entry name" value="ROK"/>
    <property type="match status" value="1"/>
</dbReference>
<sequence length="385" mass="40234">MTGATTSSELRQHNLLRVLRAVHDGEARITRSELTRDLELARGTAAVLVGDLVNARLIREEPAPEPQRTRGRPTAVPGPHPDGPLAIAVDLREDAWTIAAAELGGRLTVLEDRPHDENPAADVLAELAAAVRRHRADLAPRTVGVAVAAPGPVREGRLLDIPHLDWRDVDAVAALDGALLDNDATVAGLAEARRGALRDASLGLHLHIEFDLGGTLVVAGNPLPGARGTSGEFGHMPLTGTDVACACGATGCWGVEVGGNALLRAAGLPVHDHARALQVLKENKAAVDEVAAPLGVGISALVNALDPGVVTLSGMGPGILDMSMDEVQKTYLPGLMTFRREQPPAIIPSALGTKATLIGAAERVFDAFLTPEGLTTWHNRANTTV</sequence>
<gene>
    <name evidence="3" type="ORF">J4573_00465</name>
</gene>
<evidence type="ECO:0000313" key="3">
    <source>
        <dbReference type="EMBL" id="MBO2445553.1"/>
    </source>
</evidence>
<dbReference type="PANTHER" id="PTHR18964">
    <property type="entry name" value="ROK (REPRESSOR, ORF, KINASE) FAMILY"/>
    <property type="match status" value="1"/>
</dbReference>
<evidence type="ECO:0000313" key="4">
    <source>
        <dbReference type="Proteomes" id="UP000669179"/>
    </source>
</evidence>
<dbReference type="RefSeq" id="WP_208253168.1">
    <property type="nucleotide sequence ID" value="NZ_JAGEOJ010000001.1"/>
</dbReference>
<dbReference type="InterPro" id="IPR043129">
    <property type="entry name" value="ATPase_NBD"/>
</dbReference>
<dbReference type="SUPFAM" id="SSF53067">
    <property type="entry name" value="Actin-like ATPase domain"/>
    <property type="match status" value="1"/>
</dbReference>
<accession>A0A939T1X0</accession>
<dbReference type="Proteomes" id="UP000669179">
    <property type="component" value="Unassembled WGS sequence"/>
</dbReference>
<comment type="caution">
    <text evidence="3">The sequence shown here is derived from an EMBL/GenBank/DDBJ whole genome shotgun (WGS) entry which is preliminary data.</text>
</comment>
<evidence type="ECO:0000256" key="1">
    <source>
        <dbReference type="ARBA" id="ARBA00006479"/>
    </source>
</evidence>
<dbReference type="InterPro" id="IPR036388">
    <property type="entry name" value="WH-like_DNA-bd_sf"/>
</dbReference>
<comment type="similarity">
    <text evidence="1">Belongs to the ROK (NagC/XylR) family.</text>
</comment>
<feature type="region of interest" description="Disordered" evidence="2">
    <location>
        <begin position="59"/>
        <end position="83"/>
    </location>
</feature>
<proteinExistence type="inferred from homology"/>
<dbReference type="Gene3D" id="3.30.420.40">
    <property type="match status" value="2"/>
</dbReference>
<dbReference type="PANTHER" id="PTHR18964:SF149">
    <property type="entry name" value="BIFUNCTIONAL UDP-N-ACETYLGLUCOSAMINE 2-EPIMERASE_N-ACETYLMANNOSAMINE KINASE"/>
    <property type="match status" value="1"/>
</dbReference>
<protein>
    <submittedName>
        <fullName evidence="3">ROK family transcriptional regulator</fullName>
    </submittedName>
</protein>
<dbReference type="InterPro" id="IPR000600">
    <property type="entry name" value="ROK"/>
</dbReference>
<evidence type="ECO:0000256" key="2">
    <source>
        <dbReference type="SAM" id="MobiDB-lite"/>
    </source>
</evidence>
<dbReference type="SUPFAM" id="SSF46785">
    <property type="entry name" value="Winged helix' DNA-binding domain"/>
    <property type="match status" value="1"/>
</dbReference>
<dbReference type="EMBL" id="JAGEOJ010000001">
    <property type="protein sequence ID" value="MBO2445553.1"/>
    <property type="molecule type" value="Genomic_DNA"/>
</dbReference>
<name>A0A939T1X0_9ACTN</name>
<organism evidence="3 4">
    <name type="scientific">Actinomadura barringtoniae</name>
    <dbReference type="NCBI Taxonomy" id="1427535"/>
    <lineage>
        <taxon>Bacteria</taxon>
        <taxon>Bacillati</taxon>
        <taxon>Actinomycetota</taxon>
        <taxon>Actinomycetes</taxon>
        <taxon>Streptosporangiales</taxon>
        <taxon>Thermomonosporaceae</taxon>
        <taxon>Actinomadura</taxon>
    </lineage>
</organism>
<dbReference type="InterPro" id="IPR036390">
    <property type="entry name" value="WH_DNA-bd_sf"/>
</dbReference>
<reference evidence="3" key="1">
    <citation type="submission" date="2021-03" db="EMBL/GenBank/DDBJ databases">
        <authorList>
            <person name="Kanchanasin P."/>
            <person name="Saeng-In P."/>
            <person name="Phongsopitanun W."/>
            <person name="Yuki M."/>
            <person name="Kudo T."/>
            <person name="Ohkuma M."/>
            <person name="Tanasupawat S."/>
        </authorList>
    </citation>
    <scope>NUCLEOTIDE SEQUENCE</scope>
    <source>
        <strain evidence="3">GKU 128</strain>
    </source>
</reference>